<dbReference type="Gene3D" id="1.10.357.10">
    <property type="entry name" value="Tetracycline Repressor, domain 2"/>
    <property type="match status" value="1"/>
</dbReference>
<evidence type="ECO:0000256" key="3">
    <source>
        <dbReference type="SAM" id="MobiDB-lite"/>
    </source>
</evidence>
<evidence type="ECO:0000313" key="5">
    <source>
        <dbReference type="Proteomes" id="UP000319148"/>
    </source>
</evidence>
<dbReference type="EMBL" id="VFIY01000005">
    <property type="protein sequence ID" value="TPD61801.1"/>
    <property type="molecule type" value="Genomic_DNA"/>
</dbReference>
<feature type="region of interest" description="Disordered" evidence="3">
    <location>
        <begin position="1"/>
        <end position="25"/>
    </location>
</feature>
<dbReference type="InterPro" id="IPR009057">
    <property type="entry name" value="Homeodomain-like_sf"/>
</dbReference>
<dbReference type="InterPro" id="IPR036271">
    <property type="entry name" value="Tet_transcr_reg_TetR-rel_C_sf"/>
</dbReference>
<dbReference type="SUPFAM" id="SSF48498">
    <property type="entry name" value="Tetracyclin repressor-like, C-terminal domain"/>
    <property type="match status" value="1"/>
</dbReference>
<comment type="caution">
    <text evidence="4">The sequence shown here is derived from an EMBL/GenBank/DDBJ whole genome shotgun (WGS) entry which is preliminary data.</text>
</comment>
<evidence type="ECO:0000256" key="1">
    <source>
        <dbReference type="ARBA" id="ARBA00023015"/>
    </source>
</evidence>
<evidence type="ECO:0000313" key="4">
    <source>
        <dbReference type="EMBL" id="TPD61801.1"/>
    </source>
</evidence>
<protein>
    <submittedName>
        <fullName evidence="4">TetR/AcrR family transcriptional regulator</fullName>
    </submittedName>
</protein>
<gene>
    <name evidence="4" type="ORF">FIV46_06225</name>
</gene>
<keyword evidence="1" id="KW-0805">Transcription regulation</keyword>
<proteinExistence type="predicted"/>
<evidence type="ECO:0000256" key="2">
    <source>
        <dbReference type="ARBA" id="ARBA00023163"/>
    </source>
</evidence>
<keyword evidence="2" id="KW-0804">Transcription</keyword>
<dbReference type="OrthoDB" id="4541465at2"/>
<dbReference type="SUPFAM" id="SSF46689">
    <property type="entry name" value="Homeodomain-like"/>
    <property type="match status" value="1"/>
</dbReference>
<sequence length="205" mass="22941">MDPESLPAGGQTVQENQKDQTTTDTTADRLVLSALALMRKQGYHKTTLEDIADDVCLPLDKVTDCFATKADLCLQVLDRHNEHLSEIFSKTEEQSNPRQRLSSLIDSLVDEGESLVKYGCPITRLFLDLKNESPELEQAATALVNRRLEWITEQFRLMSFVDEAPDLAARLTGALYGVTLLSSAAGDETILRNQLNQLKSWIRSM</sequence>
<dbReference type="PANTHER" id="PTHR47506:SF3">
    <property type="entry name" value="HTH-TYPE TRANSCRIPTIONAL REGULATOR LMRA"/>
    <property type="match status" value="1"/>
</dbReference>
<dbReference type="AlphaFoldDB" id="A0A501PQ24"/>
<dbReference type="Proteomes" id="UP000319148">
    <property type="component" value="Unassembled WGS sequence"/>
</dbReference>
<organism evidence="4 5">
    <name type="scientific">Emcibacter nanhaiensis</name>
    <dbReference type="NCBI Taxonomy" id="1505037"/>
    <lineage>
        <taxon>Bacteria</taxon>
        <taxon>Pseudomonadati</taxon>
        <taxon>Pseudomonadota</taxon>
        <taxon>Alphaproteobacteria</taxon>
        <taxon>Emcibacterales</taxon>
        <taxon>Emcibacteraceae</taxon>
        <taxon>Emcibacter</taxon>
    </lineage>
</organism>
<name>A0A501PQ24_9PROT</name>
<reference evidence="5" key="1">
    <citation type="submission" date="2019-06" db="EMBL/GenBank/DDBJ databases">
        <title>The complete genome of Emcibacter congregatus ZYLT.</title>
        <authorList>
            <person name="Zhao Z."/>
        </authorList>
    </citation>
    <scope>NUCLEOTIDE SEQUENCE [LARGE SCALE GENOMIC DNA]</scope>
    <source>
        <strain evidence="5">MCCC 1A06723</strain>
    </source>
</reference>
<dbReference type="PANTHER" id="PTHR47506">
    <property type="entry name" value="TRANSCRIPTIONAL REGULATORY PROTEIN"/>
    <property type="match status" value="1"/>
</dbReference>
<accession>A0A501PQ24</accession>
<keyword evidence="5" id="KW-1185">Reference proteome</keyword>